<organism evidence="1 2">
    <name type="scientific">Phenylobacterium zucineum (strain HLK1)</name>
    <dbReference type="NCBI Taxonomy" id="450851"/>
    <lineage>
        <taxon>Bacteria</taxon>
        <taxon>Pseudomonadati</taxon>
        <taxon>Pseudomonadota</taxon>
        <taxon>Alphaproteobacteria</taxon>
        <taxon>Caulobacterales</taxon>
        <taxon>Caulobacteraceae</taxon>
        <taxon>Phenylobacterium</taxon>
    </lineage>
</organism>
<gene>
    <name evidence="1" type="ordered locus">PHZ_p0308</name>
</gene>
<reference evidence="1 2" key="1">
    <citation type="journal article" date="2008" name="BMC Genomics">
        <title>Complete genome of Phenylobacterium zucineum - a novel facultative intracellular bacterium isolated from human erythroleukemia cell line K562.</title>
        <authorList>
            <person name="Luo Y."/>
            <person name="Xu X."/>
            <person name="Ding Z."/>
            <person name="Liu Z."/>
            <person name="Zhang B."/>
            <person name="Yan Z."/>
            <person name="Sun J."/>
            <person name="Hu S."/>
            <person name="Hu X."/>
        </authorList>
    </citation>
    <scope>NUCLEOTIDE SEQUENCE [LARGE SCALE GENOMIC DNA]</scope>
    <source>
        <strain evidence="2">HLK1</strain>
        <plasmid evidence="2">HLK1</plasmid>
        <plasmid evidence="2">Plasmid pHLK1</plasmid>
    </source>
</reference>
<evidence type="ECO:0000313" key="1">
    <source>
        <dbReference type="EMBL" id="ACG80250.1"/>
    </source>
</evidence>
<dbReference type="AlphaFoldDB" id="B4RIS5"/>
<dbReference type="KEGG" id="pzu:PHZ_p0308"/>
<name>B4RIS5_PHEZH</name>
<sequence>MGWAKLHLERQCRQWVESRRGRCLVRGPASRVALTAVIDTIPPRGWHPDMDSWPRHARRLRSMAAVLAAGLAVLGCREREWQSSEAEQKAQSQAEFKAADRRVADGIIYLDNGQCMDARRAPKPWVRVPSTTEVYPSSLLTFAIPLESLGRPSRAFKDSDGRPEVSVTSLSVSVGASPDSDNSLWPIAKPLRVRRLLEEGYLNEETAWRTGTPAGLRMYRTPGARPQDWSLVGDDPRTQCETSFGVVSLLHFVKCRVAVPETAAAAFFDFPAGEPDDIPPLVEAARALARRLTTACPAPSKTAKLSPQDAD</sequence>
<dbReference type="EMBL" id="CP000748">
    <property type="protein sequence ID" value="ACG80250.1"/>
    <property type="molecule type" value="Genomic_DNA"/>
</dbReference>
<accession>B4RIS5</accession>
<geneLocation type="plasmid" evidence="2">
    <name>pHLK1</name>
</geneLocation>
<evidence type="ECO:0000313" key="2">
    <source>
        <dbReference type="Proteomes" id="UP000001868"/>
    </source>
</evidence>
<keyword evidence="1" id="KW-0614">Plasmid</keyword>
<protein>
    <submittedName>
        <fullName evidence="1">Uncharacterized protein</fullName>
    </submittedName>
</protein>
<dbReference type="HOGENOM" id="CLU_893863_0_0_5"/>
<keyword evidence="2" id="KW-1185">Reference proteome</keyword>
<dbReference type="Proteomes" id="UP000001868">
    <property type="component" value="Plasmid pHLK1"/>
</dbReference>
<proteinExistence type="predicted"/>